<feature type="region of interest" description="Disordered" evidence="1">
    <location>
        <begin position="73"/>
        <end position="93"/>
    </location>
</feature>
<organism evidence="2 3">
    <name type="scientific">Physocladia obscura</name>
    <dbReference type="NCBI Taxonomy" id="109957"/>
    <lineage>
        <taxon>Eukaryota</taxon>
        <taxon>Fungi</taxon>
        <taxon>Fungi incertae sedis</taxon>
        <taxon>Chytridiomycota</taxon>
        <taxon>Chytridiomycota incertae sedis</taxon>
        <taxon>Chytridiomycetes</taxon>
        <taxon>Chytridiales</taxon>
        <taxon>Chytriomycetaceae</taxon>
        <taxon>Physocladia</taxon>
    </lineage>
</organism>
<sequence length="201" mass="22441">MTTNDTINDQGAANSINTAAITPSNDTESQNQKPNWSSKSYQAARNRKNQRAFIERKRTRETTLQARVRELKKQLESAAKSKSRGDNSSGENNAIIYMNSGKGENIYNDNQVVHQIESENDALRQRIKLIQEACARFALGTLSSRSQDSENILSLSPATRNYSKSLDTPPYGSMAFPINSMVNKLDFFEDFLDFGSDSGND</sequence>
<feature type="region of interest" description="Disordered" evidence="1">
    <location>
        <begin position="1"/>
        <end position="59"/>
    </location>
</feature>
<proteinExistence type="predicted"/>
<evidence type="ECO:0000313" key="3">
    <source>
        <dbReference type="Proteomes" id="UP001211907"/>
    </source>
</evidence>
<comment type="caution">
    <text evidence="2">The sequence shown here is derived from an EMBL/GenBank/DDBJ whole genome shotgun (WGS) entry which is preliminary data.</text>
</comment>
<evidence type="ECO:0000313" key="2">
    <source>
        <dbReference type="EMBL" id="KAJ3095041.1"/>
    </source>
</evidence>
<gene>
    <name evidence="2" type="ORF">HK100_005934</name>
</gene>
<evidence type="ECO:0000256" key="1">
    <source>
        <dbReference type="SAM" id="MobiDB-lite"/>
    </source>
</evidence>
<accession>A0AAD5ST58</accession>
<dbReference type="EMBL" id="JADGJH010002758">
    <property type="protein sequence ID" value="KAJ3095041.1"/>
    <property type="molecule type" value="Genomic_DNA"/>
</dbReference>
<dbReference type="Proteomes" id="UP001211907">
    <property type="component" value="Unassembled WGS sequence"/>
</dbReference>
<evidence type="ECO:0008006" key="4">
    <source>
        <dbReference type="Google" id="ProtNLM"/>
    </source>
</evidence>
<dbReference type="CDD" id="cd14688">
    <property type="entry name" value="bZIP_YAP"/>
    <property type="match status" value="1"/>
</dbReference>
<name>A0AAD5ST58_9FUNG</name>
<reference evidence="2" key="1">
    <citation type="submission" date="2020-05" db="EMBL/GenBank/DDBJ databases">
        <title>Phylogenomic resolution of chytrid fungi.</title>
        <authorList>
            <person name="Stajich J.E."/>
            <person name="Amses K."/>
            <person name="Simmons R."/>
            <person name="Seto K."/>
            <person name="Myers J."/>
            <person name="Bonds A."/>
            <person name="Quandt C.A."/>
            <person name="Barry K."/>
            <person name="Liu P."/>
            <person name="Grigoriev I."/>
            <person name="Longcore J.E."/>
            <person name="James T.Y."/>
        </authorList>
    </citation>
    <scope>NUCLEOTIDE SEQUENCE</scope>
    <source>
        <strain evidence="2">JEL0513</strain>
    </source>
</reference>
<feature type="compositionally biased region" description="Polar residues" evidence="1">
    <location>
        <begin position="1"/>
        <end position="43"/>
    </location>
</feature>
<protein>
    <recommendedName>
        <fullName evidence="4">BZIP domain-containing protein</fullName>
    </recommendedName>
</protein>
<dbReference type="AlphaFoldDB" id="A0AAD5ST58"/>
<keyword evidence="3" id="KW-1185">Reference proteome</keyword>